<evidence type="ECO:0000313" key="5">
    <source>
        <dbReference type="Proteomes" id="UP000003165"/>
    </source>
</evidence>
<dbReference type="PANTHER" id="PTHR43353:SF5">
    <property type="entry name" value="SUCCINATE-SEMIALDEHYDE DEHYDROGENASE, MITOCHONDRIAL"/>
    <property type="match status" value="1"/>
</dbReference>
<dbReference type="EMBL" id="ACIS01000009">
    <property type="protein sequence ID" value="EEG07382.1"/>
    <property type="molecule type" value="Genomic_DNA"/>
</dbReference>
<dbReference type="InterPro" id="IPR016160">
    <property type="entry name" value="Ald_DH_CS_CYS"/>
</dbReference>
<dbReference type="GO" id="GO:0016620">
    <property type="term" value="F:oxidoreductase activity, acting on the aldehyde or oxo group of donors, NAD or NADP as acceptor"/>
    <property type="evidence" value="ECO:0007669"/>
    <property type="project" value="InterPro"/>
</dbReference>
<dbReference type="AlphaFoldDB" id="B9Z767"/>
<comment type="similarity">
    <text evidence="1">Belongs to the aldehyde dehydrogenase family.</text>
</comment>
<comment type="caution">
    <text evidence="4">The sequence shown here is derived from an EMBL/GenBank/DDBJ whole genome shotgun (WGS) entry which is preliminary data.</text>
</comment>
<gene>
    <name evidence="4" type="ORF">FuraDRAFT_3203</name>
</gene>
<protein>
    <submittedName>
        <fullName evidence="4">Aldehyde Dehydrogenase</fullName>
    </submittedName>
</protein>
<accession>B9Z767</accession>
<keyword evidence="5" id="KW-1185">Reference proteome</keyword>
<dbReference type="SUPFAM" id="SSF53720">
    <property type="entry name" value="ALDH-like"/>
    <property type="match status" value="1"/>
</dbReference>
<sequence>MNTIEQLHALFPAESAVPADCQILAPLHQRTLLVNGQLKMWHGETRAVLSPVYTRQDNGELARVELGSIPVTGKEEADEALAAAVAAYDNGRGAWPTMSVAERIGCVEEFTRQILAKRREIVNLIMWEIGKSLPDSEKEFDRTIVYIKDTIDALKKLDNDNSRFQIVDGTIGQIRRSPLGITLCLGPYNYPMNETFTTLIPALIMGNVVLLKPPKFGTLLYYPMLEAFRSAFPAGVINTVYGKGSELVPYLMNSGKINVLALIGSSRVADQLKKAHPKSNRLRAVLGLDAKNAAIILPDADLDLAVKECIAGSLSFNGQRCTAIKMILVHQSIAEAFLRRFSEAVNALKVGMPWEKGVMVTPLPDQEKCRYLTECVEDAKAQGARVINEGGGSVAETLFHPAVVFPVKEGMKLYREEQFGPVIPVAPFEDIEDALDYVISSDYGQQVSLFGSNPHQIAELVDPLVNQVCRVNINCQCQRGPDVFPFAGRKDSAEGTLSVHDALRAFSIRSMVAAKETEASKKLLDAIVLSNESNFINTRFIL</sequence>
<dbReference type="PANTHER" id="PTHR43353">
    <property type="entry name" value="SUCCINATE-SEMIALDEHYDE DEHYDROGENASE, MITOCHONDRIAL"/>
    <property type="match status" value="1"/>
</dbReference>
<dbReference type="InterPro" id="IPR016161">
    <property type="entry name" value="Ald_DH/histidinol_DH"/>
</dbReference>
<dbReference type="InterPro" id="IPR050740">
    <property type="entry name" value="Aldehyde_DH_Superfamily"/>
</dbReference>
<dbReference type="Gene3D" id="3.40.309.10">
    <property type="entry name" value="Aldehyde Dehydrogenase, Chain A, domain 2"/>
    <property type="match status" value="1"/>
</dbReference>
<keyword evidence="2" id="KW-0560">Oxidoreductase</keyword>
<dbReference type="PROSITE" id="PS00070">
    <property type="entry name" value="ALDEHYDE_DEHYDR_CYS"/>
    <property type="match status" value="1"/>
</dbReference>
<evidence type="ECO:0000259" key="3">
    <source>
        <dbReference type="Pfam" id="PF00171"/>
    </source>
</evidence>
<organism evidence="4 5">
    <name type="scientific">Pseudogulbenkiania ferrooxidans 2002</name>
    <dbReference type="NCBI Taxonomy" id="279714"/>
    <lineage>
        <taxon>Bacteria</taxon>
        <taxon>Pseudomonadati</taxon>
        <taxon>Pseudomonadota</taxon>
        <taxon>Betaproteobacteria</taxon>
        <taxon>Neisseriales</taxon>
        <taxon>Chromobacteriaceae</taxon>
        <taxon>Pseudogulbenkiania</taxon>
    </lineage>
</organism>
<dbReference type="eggNOG" id="COG1012">
    <property type="taxonomic scope" value="Bacteria"/>
</dbReference>
<reference evidence="4 5" key="1">
    <citation type="submission" date="2009-02" db="EMBL/GenBank/DDBJ databases">
        <title>Sequencing of the draft genome and assembly of Lutiella nitroferrum 2002.</title>
        <authorList>
            <consortium name="US DOE Joint Genome Institute (JGI-PGF)"/>
            <person name="Lucas S."/>
            <person name="Copeland A."/>
            <person name="Lapidus A."/>
            <person name="Glavina del Rio T."/>
            <person name="Tice H."/>
            <person name="Bruce D."/>
            <person name="Goodwin L."/>
            <person name="Pitluck S."/>
            <person name="Larimer F."/>
            <person name="Land M.L."/>
            <person name="Hauser L."/>
            <person name="Coates J.D."/>
        </authorList>
    </citation>
    <scope>NUCLEOTIDE SEQUENCE [LARGE SCALE GENOMIC DNA]</scope>
    <source>
        <strain evidence="4 5">2002</strain>
    </source>
</reference>
<evidence type="ECO:0000256" key="1">
    <source>
        <dbReference type="ARBA" id="ARBA00009986"/>
    </source>
</evidence>
<evidence type="ECO:0000313" key="4">
    <source>
        <dbReference type="EMBL" id="EEG07382.1"/>
    </source>
</evidence>
<proteinExistence type="inferred from homology"/>
<dbReference type="RefSeq" id="WP_008955222.1">
    <property type="nucleotide sequence ID" value="NZ_ACIS01000009.1"/>
</dbReference>
<feature type="domain" description="Aldehyde dehydrogenase" evidence="3">
    <location>
        <begin position="65"/>
        <end position="507"/>
    </location>
</feature>
<dbReference type="InterPro" id="IPR015590">
    <property type="entry name" value="Aldehyde_DH_dom"/>
</dbReference>
<dbReference type="InterPro" id="IPR016163">
    <property type="entry name" value="Ald_DH_C"/>
</dbReference>
<evidence type="ECO:0000256" key="2">
    <source>
        <dbReference type="ARBA" id="ARBA00023002"/>
    </source>
</evidence>
<dbReference type="InterPro" id="IPR016162">
    <property type="entry name" value="Ald_DH_N"/>
</dbReference>
<dbReference type="CDD" id="cd07082">
    <property type="entry name" value="ALDH_F11_NP-GAPDH"/>
    <property type="match status" value="1"/>
</dbReference>
<name>B9Z767_9NEIS</name>
<dbReference type="Gene3D" id="3.40.605.10">
    <property type="entry name" value="Aldehyde Dehydrogenase, Chain A, domain 1"/>
    <property type="match status" value="1"/>
</dbReference>
<dbReference type="Proteomes" id="UP000003165">
    <property type="component" value="Unassembled WGS sequence"/>
</dbReference>
<dbReference type="Pfam" id="PF00171">
    <property type="entry name" value="Aldedh"/>
    <property type="match status" value="1"/>
</dbReference>